<evidence type="ECO:0000256" key="1">
    <source>
        <dbReference type="SAM" id="SignalP"/>
    </source>
</evidence>
<gene>
    <name evidence="2" type="ORF">Rhal01_00296</name>
</gene>
<evidence type="ECO:0000313" key="2">
    <source>
        <dbReference type="EMBL" id="GAA5494139.1"/>
    </source>
</evidence>
<dbReference type="EMBL" id="BAABRL010000001">
    <property type="protein sequence ID" value="GAA5494139.1"/>
    <property type="molecule type" value="Genomic_DNA"/>
</dbReference>
<sequence>MMKYTLLPMLAAAMTLGFVACEKKAETSTTSSEASEATAEGKTYTVSMTGVV</sequence>
<protein>
    <recommendedName>
        <fullName evidence="4">Efflux RND transporter periplasmic adaptor subunit</fullName>
    </recommendedName>
</protein>
<dbReference type="Proteomes" id="UP001424741">
    <property type="component" value="Unassembled WGS sequence"/>
</dbReference>
<organism evidence="2 3">
    <name type="scientific">Rubritalea halochordaticola</name>
    <dbReference type="NCBI Taxonomy" id="714537"/>
    <lineage>
        <taxon>Bacteria</taxon>
        <taxon>Pseudomonadati</taxon>
        <taxon>Verrucomicrobiota</taxon>
        <taxon>Verrucomicrobiia</taxon>
        <taxon>Verrucomicrobiales</taxon>
        <taxon>Rubritaleaceae</taxon>
        <taxon>Rubritalea</taxon>
    </lineage>
</organism>
<evidence type="ECO:0000313" key="3">
    <source>
        <dbReference type="Proteomes" id="UP001424741"/>
    </source>
</evidence>
<dbReference type="RefSeq" id="WP_346187163.1">
    <property type="nucleotide sequence ID" value="NZ_BAABRL010000001.1"/>
</dbReference>
<keyword evidence="3" id="KW-1185">Reference proteome</keyword>
<dbReference type="PROSITE" id="PS51257">
    <property type="entry name" value="PROKAR_LIPOPROTEIN"/>
    <property type="match status" value="1"/>
</dbReference>
<feature type="chain" id="PRO_5047399533" description="Efflux RND transporter periplasmic adaptor subunit" evidence="1">
    <location>
        <begin position="21"/>
        <end position="52"/>
    </location>
</feature>
<accession>A0ABP9UWU4</accession>
<name>A0ABP9UWU4_9BACT</name>
<keyword evidence="1" id="KW-0732">Signal</keyword>
<evidence type="ECO:0008006" key="4">
    <source>
        <dbReference type="Google" id="ProtNLM"/>
    </source>
</evidence>
<feature type="signal peptide" evidence="1">
    <location>
        <begin position="1"/>
        <end position="20"/>
    </location>
</feature>
<comment type="caution">
    <text evidence="2">The sequence shown here is derived from an EMBL/GenBank/DDBJ whole genome shotgun (WGS) entry which is preliminary data.</text>
</comment>
<proteinExistence type="predicted"/>
<reference evidence="2 3" key="1">
    <citation type="submission" date="2024-02" db="EMBL/GenBank/DDBJ databases">
        <title>Rubritalea halochordaticola NBRC 107102.</title>
        <authorList>
            <person name="Ichikawa N."/>
            <person name="Katano-Makiyama Y."/>
            <person name="Hidaka K."/>
        </authorList>
    </citation>
    <scope>NUCLEOTIDE SEQUENCE [LARGE SCALE GENOMIC DNA]</scope>
    <source>
        <strain evidence="2 3">NBRC 107102</strain>
    </source>
</reference>